<evidence type="ECO:0000256" key="7">
    <source>
        <dbReference type="ARBA" id="ARBA00023136"/>
    </source>
</evidence>
<keyword evidence="5 9" id="KW-0812">Transmembrane</keyword>
<evidence type="ECO:0000256" key="2">
    <source>
        <dbReference type="ARBA" id="ARBA00022448"/>
    </source>
</evidence>
<evidence type="ECO:0000256" key="1">
    <source>
        <dbReference type="ARBA" id="ARBA00004429"/>
    </source>
</evidence>
<keyword evidence="6 9" id="KW-1133">Transmembrane helix</keyword>
<feature type="transmembrane region" description="Helical" evidence="9">
    <location>
        <begin position="141"/>
        <end position="160"/>
    </location>
</feature>
<dbReference type="AlphaFoldDB" id="A0A398B3F0"/>
<keyword evidence="2" id="KW-0813">Transport</keyword>
<keyword evidence="11" id="KW-1185">Reference proteome</keyword>
<feature type="transmembrane region" description="Helical" evidence="9">
    <location>
        <begin position="218"/>
        <end position="233"/>
    </location>
</feature>
<feature type="transmembrane region" description="Helical" evidence="9">
    <location>
        <begin position="110"/>
        <end position="135"/>
    </location>
</feature>
<dbReference type="PANTHER" id="PTHR30574">
    <property type="entry name" value="INNER MEMBRANE PROTEIN YEDE"/>
    <property type="match status" value="1"/>
</dbReference>
<organism evidence="10 11">
    <name type="scientific">Mesobacillus zeae</name>
    <dbReference type="NCBI Taxonomy" id="1917180"/>
    <lineage>
        <taxon>Bacteria</taxon>
        <taxon>Bacillati</taxon>
        <taxon>Bacillota</taxon>
        <taxon>Bacilli</taxon>
        <taxon>Bacillales</taxon>
        <taxon>Bacillaceae</taxon>
        <taxon>Mesobacillus</taxon>
    </lineage>
</organism>
<dbReference type="OrthoDB" id="9794165at2"/>
<feature type="transmembrane region" description="Helical" evidence="9">
    <location>
        <begin position="319"/>
        <end position="339"/>
    </location>
</feature>
<gene>
    <name evidence="10" type="ORF">D1970_12850</name>
</gene>
<evidence type="ECO:0000256" key="6">
    <source>
        <dbReference type="ARBA" id="ARBA00022989"/>
    </source>
</evidence>
<evidence type="ECO:0000256" key="3">
    <source>
        <dbReference type="ARBA" id="ARBA00022475"/>
    </source>
</evidence>
<comment type="subcellular location">
    <subcellularLocation>
        <location evidence="1">Cell inner membrane</location>
        <topology evidence="1">Multi-pass membrane protein</topology>
    </subcellularLocation>
</comment>
<evidence type="ECO:0000313" key="11">
    <source>
        <dbReference type="Proteomes" id="UP000265816"/>
    </source>
</evidence>
<accession>A0A398B3F0</accession>
<proteinExistence type="inferred from homology"/>
<reference evidence="10 11" key="1">
    <citation type="submission" date="2018-08" db="EMBL/GenBank/DDBJ databases">
        <title>Bacillus jemisoniae sp. nov., Bacillus chryseoplanitiae sp. nov., Bacillus resnikiae sp. nov., and Bacillus frankliniae sp. nov., isolated from Viking spacecraft and associated surfaces.</title>
        <authorList>
            <person name="Seuylemezian A."/>
            <person name="Vaishampayan P."/>
        </authorList>
    </citation>
    <scope>NUCLEOTIDE SEQUENCE [LARGE SCALE GENOMIC DNA]</scope>
    <source>
        <strain evidence="10 11">JJ-247</strain>
    </source>
</reference>
<dbReference type="InterPro" id="IPR007272">
    <property type="entry name" value="Sulf_transp_TsuA/YedE"/>
</dbReference>
<dbReference type="NCBIfam" id="NF033796">
    <property type="entry name" value="selen_YedE_FdhT"/>
    <property type="match status" value="1"/>
</dbReference>
<feature type="transmembrane region" description="Helical" evidence="9">
    <location>
        <begin position="12"/>
        <end position="31"/>
    </location>
</feature>
<comment type="similarity">
    <text evidence="8">Belongs to the TsuA/YedE (TC 9.B.102) family.</text>
</comment>
<feature type="transmembrane region" description="Helical" evidence="9">
    <location>
        <begin position="195"/>
        <end position="212"/>
    </location>
</feature>
<name>A0A398B3F0_9BACI</name>
<dbReference type="Proteomes" id="UP000265816">
    <property type="component" value="Unassembled WGS sequence"/>
</dbReference>
<dbReference type="PANTHER" id="PTHR30574:SF1">
    <property type="entry name" value="SULPHUR TRANSPORT DOMAIN-CONTAINING PROTEIN"/>
    <property type="match status" value="1"/>
</dbReference>
<sequence length="409" mass="44478">MNLYQKLFKEYWNPYIAVSIAGLVSALYFGITGTLWAVTGEFTRIGGHILQWFGVDVSQWAYFQLVGMQGTTIERTDGWIVIGMLLGALTTVLLSNSFKFRLPKQKRRLVQGFIGGVIAGFGARLALGCNLAAFFTGVPQFSFHAWIFMLTTAIGTYLGVKVINTKWWRGKPNLRKGALHPAVTAQGQKSNMQPVLGAIIACIYTGIVIYFFTVGKPLLAVACIAGALFGILIERGQICFTSAFRDLWVSGRAVMAKAIATGMMISVLVTFVFIQNGAVTIIKMAAPSTVIGGLLFGFGIVLAGGCETGMMYRAMEGQVLFWIVGAGNIVGATMLAYGWDHLGIFNALTKGWPKVNLIEQWGPAGALLGTMAMLVGLFLLSGWWEKRFRYGNEGTVKETTHLTESTKEA</sequence>
<comment type="caution">
    <text evidence="10">The sequence shown here is derived from an EMBL/GenBank/DDBJ whole genome shotgun (WGS) entry which is preliminary data.</text>
</comment>
<feature type="transmembrane region" description="Helical" evidence="9">
    <location>
        <begin position="78"/>
        <end position="98"/>
    </location>
</feature>
<evidence type="ECO:0000256" key="9">
    <source>
        <dbReference type="SAM" id="Phobius"/>
    </source>
</evidence>
<feature type="transmembrane region" description="Helical" evidence="9">
    <location>
        <begin position="286"/>
        <end position="307"/>
    </location>
</feature>
<keyword evidence="7 9" id="KW-0472">Membrane</keyword>
<evidence type="ECO:0000313" key="10">
    <source>
        <dbReference type="EMBL" id="RID84417.1"/>
    </source>
</evidence>
<feature type="transmembrane region" description="Helical" evidence="9">
    <location>
        <begin position="254"/>
        <end position="274"/>
    </location>
</feature>
<feature type="transmembrane region" description="Helical" evidence="9">
    <location>
        <begin position="361"/>
        <end position="380"/>
    </location>
</feature>
<keyword evidence="4" id="KW-0997">Cell inner membrane</keyword>
<evidence type="ECO:0000256" key="4">
    <source>
        <dbReference type="ARBA" id="ARBA00022519"/>
    </source>
</evidence>
<dbReference type="InterPro" id="IPR047732">
    <property type="entry name" value="YedE-like"/>
</dbReference>
<evidence type="ECO:0000256" key="8">
    <source>
        <dbReference type="ARBA" id="ARBA00035655"/>
    </source>
</evidence>
<dbReference type="RefSeq" id="WP_119113278.1">
    <property type="nucleotide sequence ID" value="NZ_CBCSEO010000007.1"/>
</dbReference>
<dbReference type="Pfam" id="PF04143">
    <property type="entry name" value="Sulf_transp"/>
    <property type="match status" value="2"/>
</dbReference>
<protein>
    <submittedName>
        <fullName evidence="10">YeeE/YedE family protein</fullName>
    </submittedName>
</protein>
<evidence type="ECO:0000256" key="5">
    <source>
        <dbReference type="ARBA" id="ARBA00022692"/>
    </source>
</evidence>
<dbReference type="GO" id="GO:0005886">
    <property type="term" value="C:plasma membrane"/>
    <property type="evidence" value="ECO:0007669"/>
    <property type="project" value="UniProtKB-SubCell"/>
</dbReference>
<keyword evidence="3" id="KW-1003">Cell membrane</keyword>
<dbReference type="EMBL" id="QWVT01000021">
    <property type="protein sequence ID" value="RID84417.1"/>
    <property type="molecule type" value="Genomic_DNA"/>
</dbReference>